<evidence type="ECO:0000313" key="12">
    <source>
        <dbReference type="EMBL" id="APA28907.1"/>
    </source>
</evidence>
<keyword evidence="6 11" id="KW-0812">Transmembrane</keyword>
<feature type="transmembrane region" description="Helical" evidence="11">
    <location>
        <begin position="224"/>
        <end position="242"/>
    </location>
</feature>
<feature type="transmembrane region" description="Helical" evidence="11">
    <location>
        <begin position="315"/>
        <end position="336"/>
    </location>
</feature>
<dbReference type="GO" id="GO:0012505">
    <property type="term" value="C:endomembrane system"/>
    <property type="evidence" value="ECO:0007669"/>
    <property type="project" value="UniProtKB-SubCell"/>
</dbReference>
<accession>A0A1I9WAA8</accession>
<evidence type="ECO:0000256" key="7">
    <source>
        <dbReference type="ARBA" id="ARBA00022989"/>
    </source>
</evidence>
<feature type="transmembrane region" description="Helical" evidence="11">
    <location>
        <begin position="158"/>
        <end position="183"/>
    </location>
</feature>
<keyword evidence="8" id="KW-0406">Ion transport</keyword>
<dbReference type="InterPro" id="IPR004695">
    <property type="entry name" value="SLAC1/Mae1/Ssu1/TehA"/>
</dbReference>
<evidence type="ECO:0000256" key="10">
    <source>
        <dbReference type="SAM" id="MobiDB-lite"/>
    </source>
</evidence>
<keyword evidence="7 11" id="KW-1133">Transmembrane helix</keyword>
<dbReference type="CDD" id="cd09323">
    <property type="entry name" value="TDT_SLAC1_like"/>
    <property type="match status" value="1"/>
</dbReference>
<evidence type="ECO:0000256" key="2">
    <source>
        <dbReference type="ARBA" id="ARBA00004236"/>
    </source>
</evidence>
<dbReference type="PANTHER" id="PTHR31269">
    <property type="entry name" value="S-TYPE ANION CHANNEL SLAH3"/>
    <property type="match status" value="1"/>
</dbReference>
<evidence type="ECO:0000256" key="11">
    <source>
        <dbReference type="SAM" id="Phobius"/>
    </source>
</evidence>
<comment type="similarity">
    <text evidence="3">Belongs to the SLAC1 S-type anion channel family.</text>
</comment>
<dbReference type="InterPro" id="IPR038665">
    <property type="entry name" value="Voltage-dep_anion_channel_sf"/>
</dbReference>
<dbReference type="PANTHER" id="PTHR31269:SF2">
    <property type="entry name" value="S-TYPE ANION CHANNEL SLAH3"/>
    <property type="match status" value="1"/>
</dbReference>
<feature type="compositionally biased region" description="Low complexity" evidence="10">
    <location>
        <begin position="33"/>
        <end position="45"/>
    </location>
</feature>
<evidence type="ECO:0000256" key="1">
    <source>
        <dbReference type="ARBA" id="ARBA00004127"/>
    </source>
</evidence>
<feature type="transmembrane region" description="Helical" evidence="11">
    <location>
        <begin position="405"/>
        <end position="429"/>
    </location>
</feature>
<evidence type="ECO:0000256" key="8">
    <source>
        <dbReference type="ARBA" id="ARBA00023065"/>
    </source>
</evidence>
<evidence type="ECO:0000256" key="6">
    <source>
        <dbReference type="ARBA" id="ARBA00022692"/>
    </source>
</evidence>
<proteinExistence type="evidence at transcript level"/>
<feature type="transmembrane region" description="Helical" evidence="11">
    <location>
        <begin position="195"/>
        <end position="212"/>
    </location>
</feature>
<feature type="transmembrane region" description="Helical" evidence="11">
    <location>
        <begin position="342"/>
        <end position="360"/>
    </location>
</feature>
<feature type="transmembrane region" description="Helical" evidence="11">
    <location>
        <begin position="372"/>
        <end position="393"/>
    </location>
</feature>
<gene>
    <name evidence="12" type="primary">SLAC1d</name>
</gene>
<evidence type="ECO:0000256" key="9">
    <source>
        <dbReference type="ARBA" id="ARBA00023136"/>
    </source>
</evidence>
<feature type="region of interest" description="Disordered" evidence="10">
    <location>
        <begin position="1"/>
        <end position="79"/>
    </location>
</feature>
<dbReference type="Pfam" id="PF03595">
    <property type="entry name" value="SLAC1"/>
    <property type="match status" value="1"/>
</dbReference>
<feature type="transmembrane region" description="Helical" evidence="11">
    <location>
        <begin position="285"/>
        <end position="303"/>
    </location>
</feature>
<name>A0A1I9WAA8_SELML</name>
<sequence>MRAILRVMGRSDPLDEPPEKQPEAGSSQVDRVSQSPPQSPPTSTSYNLFKTRSSKSLEKQIPWLSKQNGDAPPPKFETDEELPAGRFFDALQGPELEVLKDSEDLLLPLDQKWPFLLRVPANVFGVSIGLSAQSLLWAEIHDASSLSYLKHVPNGVLFALWSIGVFVHTVIFSAYALKCVFYFEAVRREFHHPVRVNYFFAPWVAAMLLALSTPKDIAKRLHPWLLGVFMGPVFALEVKIYGQWLFGGERRLSKVANPTTHLALTGNFVGSLLSHVVGWKEFATFLFAVGLAHYVVLFVTLYQRLPTNETLPKELHPVFFLFIAAPSIASEAWEMLAGSFDYPARLIHFVGLFLFISLIVRLNFFRGFRFSIAWWAYTFPVAAMAMTANRYGLVVSSWLTDAMTSFFIFLSVAIVACVLVLSILHAVLWGTLLPNDMAIAITTHKKKKSHSQRVVKHQV</sequence>
<evidence type="ECO:0000256" key="4">
    <source>
        <dbReference type="ARBA" id="ARBA00022448"/>
    </source>
</evidence>
<dbReference type="EMBL" id="KU556812">
    <property type="protein sequence ID" value="APA28907.1"/>
    <property type="molecule type" value="mRNA"/>
</dbReference>
<comment type="subcellular location">
    <subcellularLocation>
        <location evidence="2">Cell membrane</location>
    </subcellularLocation>
    <subcellularLocation>
        <location evidence="1">Endomembrane system</location>
        <topology evidence="1">Multi-pass membrane protein</topology>
    </subcellularLocation>
</comment>
<dbReference type="GO" id="GO:0006873">
    <property type="term" value="P:intracellular monoatomic ion homeostasis"/>
    <property type="evidence" value="ECO:0007669"/>
    <property type="project" value="InterPro"/>
</dbReference>
<dbReference type="GO" id="GO:0005886">
    <property type="term" value="C:plasma membrane"/>
    <property type="evidence" value="ECO:0007669"/>
    <property type="project" value="UniProtKB-SubCell"/>
</dbReference>
<protein>
    <submittedName>
        <fullName evidence="12">SLOW ANION CHANNEL-ASSOCIATED 1d</fullName>
    </submittedName>
</protein>
<evidence type="ECO:0000256" key="3">
    <source>
        <dbReference type="ARBA" id="ARBA00007808"/>
    </source>
</evidence>
<keyword evidence="9 11" id="KW-0472">Membrane</keyword>
<reference evidence="12" key="1">
    <citation type="journal article" date="2016" name="Proc. Natl. Acad. Sci. U.S.A.">
        <title>Abscisic acid controlled sex before transpiration in vascular plants.</title>
        <authorList>
            <person name="McAdam S.A."/>
            <person name="Brodribb T.J."/>
            <person name="Banks J.A."/>
            <person name="Hedrich R."/>
            <person name="Atallah N.M."/>
            <person name="Cai C."/>
            <person name="Geringer M.A."/>
            <person name="Lind C."/>
            <person name="Nichols D.S."/>
            <person name="Stachowski K."/>
            <person name="Geiger D."/>
            <person name="Sussmilch F.C."/>
        </authorList>
    </citation>
    <scope>NUCLEOTIDE SEQUENCE</scope>
</reference>
<dbReference type="Gene3D" id="1.50.10.150">
    <property type="entry name" value="Voltage-dependent anion channel"/>
    <property type="match status" value="1"/>
</dbReference>
<organism evidence="12">
    <name type="scientific">Selaginella moellendorffii</name>
    <name type="common">Spikemoss</name>
    <dbReference type="NCBI Taxonomy" id="88036"/>
    <lineage>
        <taxon>Eukaryota</taxon>
        <taxon>Viridiplantae</taxon>
        <taxon>Streptophyta</taxon>
        <taxon>Embryophyta</taxon>
        <taxon>Tracheophyta</taxon>
        <taxon>Lycopodiopsida</taxon>
        <taxon>Selaginellales</taxon>
        <taxon>Selaginellaceae</taxon>
        <taxon>Selaginella</taxon>
    </lineage>
</organism>
<dbReference type="GO" id="GO:0008308">
    <property type="term" value="F:voltage-gated monoatomic anion channel activity"/>
    <property type="evidence" value="ECO:0007669"/>
    <property type="project" value="InterPro"/>
</dbReference>
<keyword evidence="5" id="KW-1003">Cell membrane</keyword>
<evidence type="ECO:0000256" key="5">
    <source>
        <dbReference type="ARBA" id="ARBA00022475"/>
    </source>
</evidence>
<dbReference type="InterPro" id="IPR030183">
    <property type="entry name" value="SLAC/SLAH"/>
</dbReference>
<dbReference type="AlphaFoldDB" id="A0A1I9WAA8"/>
<keyword evidence="4" id="KW-0813">Transport</keyword>